<protein>
    <submittedName>
        <fullName evidence="1">Uncharacterized protein</fullName>
    </submittedName>
</protein>
<evidence type="ECO:0000313" key="2">
    <source>
        <dbReference type="Proteomes" id="UP001159428"/>
    </source>
</evidence>
<proteinExistence type="predicted"/>
<name>A0AAU9WVY4_9CNID</name>
<comment type="caution">
    <text evidence="1">The sequence shown here is derived from an EMBL/GenBank/DDBJ whole genome shotgun (WGS) entry which is preliminary data.</text>
</comment>
<accession>A0AAU9WVY4</accession>
<organism evidence="1 2">
    <name type="scientific">Pocillopora meandrina</name>
    <dbReference type="NCBI Taxonomy" id="46732"/>
    <lineage>
        <taxon>Eukaryota</taxon>
        <taxon>Metazoa</taxon>
        <taxon>Cnidaria</taxon>
        <taxon>Anthozoa</taxon>
        <taxon>Hexacorallia</taxon>
        <taxon>Scleractinia</taxon>
        <taxon>Astrocoeniina</taxon>
        <taxon>Pocilloporidae</taxon>
        <taxon>Pocillopora</taxon>
    </lineage>
</organism>
<gene>
    <name evidence="1" type="ORF">PMEA_00012839</name>
</gene>
<keyword evidence="2" id="KW-1185">Reference proteome</keyword>
<dbReference type="EMBL" id="CALNXJ010000022">
    <property type="protein sequence ID" value="CAH3127019.1"/>
    <property type="molecule type" value="Genomic_DNA"/>
</dbReference>
<dbReference type="AlphaFoldDB" id="A0AAU9WVY4"/>
<dbReference type="Proteomes" id="UP001159428">
    <property type="component" value="Unassembled WGS sequence"/>
</dbReference>
<evidence type="ECO:0000313" key="1">
    <source>
        <dbReference type="EMBL" id="CAH3127019.1"/>
    </source>
</evidence>
<reference evidence="1 2" key="1">
    <citation type="submission" date="2022-05" db="EMBL/GenBank/DDBJ databases">
        <authorList>
            <consortium name="Genoscope - CEA"/>
            <person name="William W."/>
        </authorList>
    </citation>
    <scope>NUCLEOTIDE SEQUENCE [LARGE SCALE GENOMIC DNA]</scope>
</reference>
<sequence length="46" mass="5086">MKPDHCCPQCKTWATAVTTPPPIFTIEEGKEESSLPFPFGFDANTD</sequence>